<protein>
    <submittedName>
        <fullName evidence="1">Uncharacterized protein</fullName>
    </submittedName>
</protein>
<accession>A0ABV1AW31</accession>
<organism evidence="1 2">
    <name type="scientific">Faecalibacterium tardum</name>
    <dbReference type="NCBI Taxonomy" id="3133156"/>
    <lineage>
        <taxon>Bacteria</taxon>
        <taxon>Bacillati</taxon>
        <taxon>Bacillota</taxon>
        <taxon>Clostridia</taxon>
        <taxon>Eubacteriales</taxon>
        <taxon>Oscillospiraceae</taxon>
        <taxon>Faecalibacterium</taxon>
    </lineage>
</organism>
<dbReference type="Proteomes" id="UP001457197">
    <property type="component" value="Unassembled WGS sequence"/>
</dbReference>
<comment type="caution">
    <text evidence="1">The sequence shown here is derived from an EMBL/GenBank/DDBJ whole genome shotgun (WGS) entry which is preliminary data.</text>
</comment>
<dbReference type="EMBL" id="JBBMEO010000008">
    <property type="protein sequence ID" value="MEQ2361961.1"/>
    <property type="molecule type" value="Genomic_DNA"/>
</dbReference>
<keyword evidence="2" id="KW-1185">Reference proteome</keyword>
<proteinExistence type="predicted"/>
<gene>
    <name evidence="1" type="ORF">WMO44_07340</name>
</gene>
<reference evidence="1 2" key="1">
    <citation type="submission" date="2024-03" db="EMBL/GenBank/DDBJ databases">
        <title>Human intestinal bacterial collection.</title>
        <authorList>
            <person name="Pauvert C."/>
            <person name="Hitch T.C.A."/>
            <person name="Clavel T."/>
        </authorList>
    </citation>
    <scope>NUCLEOTIDE SEQUENCE [LARGE SCALE GENOMIC DNA]</scope>
    <source>
        <strain evidence="1 2">CLA-AA-H175</strain>
    </source>
</reference>
<evidence type="ECO:0000313" key="2">
    <source>
        <dbReference type="Proteomes" id="UP001457197"/>
    </source>
</evidence>
<evidence type="ECO:0000313" key="1">
    <source>
        <dbReference type="EMBL" id="MEQ2361961.1"/>
    </source>
</evidence>
<sequence>MLVKKVAGEALQNRKIPRQHSFKGTTILLQLHVSIQQSGELLLSRSPLFVLILSAVHPFAAGWISDFSGWFCEAIRFFLFRLHFFCFLLTMPR</sequence>
<name>A0ABV1AW31_9FIRM</name>